<evidence type="ECO:0000256" key="2">
    <source>
        <dbReference type="ARBA" id="ARBA00022603"/>
    </source>
</evidence>
<feature type="transmembrane region" description="Helical" evidence="11">
    <location>
        <begin position="2360"/>
        <end position="2393"/>
    </location>
</feature>
<keyword evidence="3 9" id="KW-0808">Transferase</keyword>
<evidence type="ECO:0000256" key="4">
    <source>
        <dbReference type="ARBA" id="ARBA00022691"/>
    </source>
</evidence>
<name>A0A1Q9CED7_SYMMI</name>
<evidence type="ECO:0000256" key="8">
    <source>
        <dbReference type="PROSITE-ProRule" id="PRU00708"/>
    </source>
</evidence>
<dbReference type="Gene3D" id="3.40.50.150">
    <property type="entry name" value="Vaccinia Virus protein VP39"/>
    <property type="match status" value="1"/>
</dbReference>
<protein>
    <submittedName>
        <fullName evidence="14">Ribosomal RNA small subunit methyltransferase F</fullName>
    </submittedName>
</protein>
<feature type="repeat" description="PPR" evidence="8">
    <location>
        <begin position="2005"/>
        <end position="2039"/>
    </location>
</feature>
<dbReference type="SUPFAM" id="SSF82866">
    <property type="entry name" value="Multidrug efflux transporter AcrB transmembrane domain"/>
    <property type="match status" value="1"/>
</dbReference>
<feature type="binding site" evidence="9">
    <location>
        <position position="1482"/>
    </location>
    <ligand>
        <name>S-adenosyl-L-methionine</name>
        <dbReference type="ChEBI" id="CHEBI:59789"/>
    </ligand>
</feature>
<dbReference type="SUPFAM" id="SSF53335">
    <property type="entry name" value="S-adenosyl-L-methionine-dependent methyltransferases"/>
    <property type="match status" value="1"/>
</dbReference>
<feature type="repeat" description="PPR" evidence="8">
    <location>
        <begin position="1935"/>
        <end position="1969"/>
    </location>
</feature>
<dbReference type="Pfam" id="PF01189">
    <property type="entry name" value="Methyltr_RsmB-F"/>
    <property type="match status" value="1"/>
</dbReference>
<dbReference type="InterPro" id="IPR033443">
    <property type="entry name" value="PROP1-like_PPR_dom"/>
</dbReference>
<dbReference type="InterPro" id="IPR035976">
    <property type="entry name" value="Sushi/SCR/CCP_sf"/>
</dbReference>
<keyword evidence="7" id="KW-1015">Disulfide bond</keyword>
<dbReference type="InterPro" id="IPR023267">
    <property type="entry name" value="RCMT"/>
</dbReference>
<evidence type="ECO:0000256" key="11">
    <source>
        <dbReference type="SAM" id="Phobius"/>
    </source>
</evidence>
<evidence type="ECO:0000256" key="3">
    <source>
        <dbReference type="ARBA" id="ARBA00022679"/>
    </source>
</evidence>
<evidence type="ECO:0000313" key="15">
    <source>
        <dbReference type="Proteomes" id="UP000186817"/>
    </source>
</evidence>
<evidence type="ECO:0000256" key="5">
    <source>
        <dbReference type="ARBA" id="ARBA00022737"/>
    </source>
</evidence>
<comment type="similarity">
    <text evidence="1 9">Belongs to the class I-like SAM-binding methyltransferase superfamily. RsmB/NOP family.</text>
</comment>
<feature type="binding site" evidence="9">
    <location>
        <begin position="1452"/>
        <end position="1458"/>
    </location>
    <ligand>
        <name>S-adenosyl-L-methionine</name>
        <dbReference type="ChEBI" id="CHEBI:59789"/>
    </ligand>
</feature>
<feature type="repeat" description="PPR" evidence="8">
    <location>
        <begin position="1833"/>
        <end position="1867"/>
    </location>
</feature>
<dbReference type="PROSITE" id="PS01153">
    <property type="entry name" value="NOL1_NOP2_SUN"/>
    <property type="match status" value="1"/>
</dbReference>
<dbReference type="OrthoDB" id="427002at2759"/>
<proteinExistence type="inferred from homology"/>
<feature type="active site" description="Nucleophile" evidence="9">
    <location>
        <position position="1585"/>
    </location>
</feature>
<dbReference type="InterPro" id="IPR029063">
    <property type="entry name" value="SAM-dependent_MTases_sf"/>
</dbReference>
<dbReference type="Gene3D" id="3.30.70.1170">
    <property type="entry name" value="Sun protein, domain 3"/>
    <property type="match status" value="1"/>
</dbReference>
<comment type="caution">
    <text evidence="9">Lacks conserved residue(s) required for the propagation of feature annotation.</text>
</comment>
<feature type="repeat" description="PPR" evidence="8">
    <location>
        <begin position="2040"/>
        <end position="2074"/>
    </location>
</feature>
<keyword evidence="15" id="KW-1185">Reference proteome</keyword>
<dbReference type="InterPro" id="IPR002885">
    <property type="entry name" value="PPR_rpt"/>
</dbReference>
<dbReference type="PROSITE" id="PS51686">
    <property type="entry name" value="SAM_MT_RSMB_NOP"/>
    <property type="match status" value="1"/>
</dbReference>
<evidence type="ECO:0000313" key="14">
    <source>
        <dbReference type="EMBL" id="OLP81281.1"/>
    </source>
</evidence>
<keyword evidence="11" id="KW-1133">Transmembrane helix</keyword>
<reference evidence="14 15" key="1">
    <citation type="submission" date="2016-02" db="EMBL/GenBank/DDBJ databases">
        <title>Genome analysis of coral dinoflagellate symbionts highlights evolutionary adaptations to a symbiotic lifestyle.</title>
        <authorList>
            <person name="Aranda M."/>
            <person name="Li Y."/>
            <person name="Liew Y.J."/>
            <person name="Baumgarten S."/>
            <person name="Simakov O."/>
            <person name="Wilson M."/>
            <person name="Piel J."/>
            <person name="Ashoor H."/>
            <person name="Bougouffa S."/>
            <person name="Bajic V.B."/>
            <person name="Ryu T."/>
            <person name="Ravasi T."/>
            <person name="Bayer T."/>
            <person name="Micklem G."/>
            <person name="Kim H."/>
            <person name="Bhak J."/>
            <person name="Lajeunesse T.C."/>
            <person name="Voolstra C.R."/>
        </authorList>
    </citation>
    <scope>NUCLEOTIDE SEQUENCE [LARGE SCALE GENOMIC DNA]</scope>
    <source>
        <strain evidence="14 15">CCMP2467</strain>
    </source>
</reference>
<dbReference type="Pfam" id="PF17177">
    <property type="entry name" value="PPR_long"/>
    <property type="match status" value="2"/>
</dbReference>
<dbReference type="InterPro" id="IPR001678">
    <property type="entry name" value="MeTrfase_RsmB-F_NOP2_dom"/>
</dbReference>
<evidence type="ECO:0000256" key="1">
    <source>
        <dbReference type="ARBA" id="ARBA00007494"/>
    </source>
</evidence>
<dbReference type="PROSITE" id="PS50923">
    <property type="entry name" value="SUSHI"/>
    <property type="match status" value="1"/>
</dbReference>
<dbReference type="GO" id="GO:0008173">
    <property type="term" value="F:RNA methyltransferase activity"/>
    <property type="evidence" value="ECO:0007669"/>
    <property type="project" value="InterPro"/>
</dbReference>
<dbReference type="Gene3D" id="1.25.40.10">
    <property type="entry name" value="Tetratricopeptide repeat domain"/>
    <property type="match status" value="3"/>
</dbReference>
<keyword evidence="4 9" id="KW-0949">S-adenosyl-L-methionine</keyword>
<sequence length="2540" mass="276602">MNAMAAIDAGLKGAAPRVGDHLLSLVNHACVPNAIVVESSEVTIRYPDQDIERQNWTYGVTIHYDCDKPGYRGDLSAECNLTGTWVVHGSCVEVTCGLPPEDVPHAHAVLDPSHSNISTGMVVRYQCDEMYNGTPTATCGDDGMYVKAGRCRRECGAPPAVSHAAPRFNNSGILGGWFEGMQCPYSCDPGFHGFASAVCMEDGGYNVSGRCAPVSCGQPPRLPEATARMDDMKAAASRNFTFGVHVRYACNRPMFHGELVAKCNSTSLWVISGQCTQVTCGDAPAVPHAKPVATEDNMTAGSVLRYQCDDSYNGTPTAACGFDGQFVVSGRCRRQCGVPPSVQHAVPSFNHEALAAGWLSGMGASYRCDPGFDGAVTAMCGDDGNFSIEGLCKVASAVETNRLRSSITGLSTAIGVENALILAGLGFFGWQRYRLSTRNVANPANEMSSPICPDAERPAASDCTAASSAFRSRFSQDFMGRVIGAASQGAVGAVVAASLSAVTEPLVNNMLVNRATLGQAIKELDPNNIRKYLNTTLSTNFIKFPFFEATNIIMQGVDLPPTARGAALGSVFCTITLPITNYRFRKSMNMPVTASNLYQAYPPTVLRDIIYGIARNKVSAFLISLNPAFANSTMGRVVNMFTTVVAACVLSAPGNELRGYCLQPPERKQSFSDFFQPIKFIRSTSVGAVIMGISLAIGSLATPQVERLVSKLREYLQKNPVSYILLILFFLQQILQMRRQAELVQAIEAPQKLTISPDFMGRVIGAASQGAVGAVVAASLSAVTEPLVNNMLVNRATLGQAIKELDPNNIRKYLNTTLSTNFIKFPFFEATNIIMQGVDLPPTARGAALGSVFCTITLPITNYRFRKSMNMPVTASNLYQAYPPTVLRDIIYGIARNKVSAFLISLNPAFANSTMGRVVNMFTTVVAACVLSAPGNELRGYCLQPPERKQSFSDFFQPIKFIRSTSVGAVIMGISLAIGSLATPQVERLVSKLREYLQKNPVSYILLILFFLQQILQMRRQAELVQAIEAPQKLTISPDFMGRVIGAASQGAVGAVVAASLSAVTEPLVNNMLVNRATLGQAIKELDPNNIRKYLNTTLSTNFIKFPFFEATNIIMQGVDLPPTARGAALGSVFCTITLPITNYRFRKSMNMPVTASNLYQAYPPTVLRDIIYGIARNKVSAFLISLNPAFANSTMGRVVNMFTTVVAACVLSAPGNELRGYCLQPPERKQSFSDFFQPIKFIRSTSVGAVIMGISLAIGSLATPQVERLVSKLREYLQKNPVSYILLILFFLQQILQMRRQAELVEVVRKGYDADRPARPRPTPARLRRPPEVTRPFLAEAVALGLHPLALRSFLRSCQRRPKRSFRINGCRLDRSDGQELLGRLRSDGFRPSPAPWCGDGFLLESEDGASLSSLQLSGAVYLQELASMLAVQVLWSQLPKTGDLRCLDLCAAPGSKATQLLTLLRLQGSLSSRCLLVANDSQPQRSDVLRCNVVRSGVAEDCLILQESGQCLGDLAPGCFDAVLLDAPCSAEGNLRRYPEVLDRILSEGYQQSVRSNSEVQWELLQSAWKLLRPGGTLVYSTCTLNSQENETPCCRLLQHYPSAEVVDLRYGLGMDATGTKDGFLRVWPQAFDTMGFFVACFRRPREAGRPGSPGPGYDAKLEVDWLPVQAEELRRMREGAESAGVAWPQTSDSSERLIVSKGGAAFLVPPAVEGLPPALLLCCPRPGLCLGPNHAELRLATAKHLDTEEWAELNASQGGGLGAFGALMDLRARKGDVRGAEEVLVQIRQQRMKPDLISYNTLLKAYAAIKDCEGAVRILASMRNDAVPPDNVSFSTAMQACAAAGRSKTAEKLSADLRSARLQPDLMTCTTLIRSYAADSRRTDAEALLQQMKLDALQPDVACYTALMDLYASLRDRVAAEGLLNNMSVAPNVITYGVLLKLYAAEADVERAEDTFRTMRRTSLQPNFLCYTALLGAYAKRGDVLRATGVAEELRSKRLQPDVVTQSSLILAHTRAGDLQGAEEVLKGMRAWGLLPNVVCFATLLDGYARTGDVPQAERLLSALRSQQLRPNVVVASAMAKCRANAGDFAGATEELRRFSSASLVPSQRSFAPVLAACARAGDAEAAARLHALASAQGLRLDSRCRAALSQALAKAHERRLQPLKERTQARFFIRLIYATTDGSNIFTPEYLKRIKRIEDRLETLPGYRRFCLADGNGRCVRPLSAVNYFFASMDASTGTITPDGRGEHLLPIQAILANLGTSNSYFVDRYFGVSSGQLKSALEGNITRSVLRFGLPLRGFRNTEDHRQAEMFGEFVRDQLRPYLMEASSEKLRVYFYGDQVTQLEVESAVWHDATYAIGSLLFIFVYLVFYLRSVVLTVMALFCIALSFPISSPKTVKPCRAMLAGKRRALLIARQPCIAVTARAAMGVAVTSNKAEAKAEAQAEPQAEDRSAGLPQRWCTPSVPGVDEELATCDMWHALLSKEGYMRLNSFSGVRIRRWCSWRLQRQGTPPSAPAVWCSPDLEEDGDPLATPLPE</sequence>
<dbReference type="NCBIfam" id="TIGR00756">
    <property type="entry name" value="PPR"/>
    <property type="match status" value="1"/>
</dbReference>
<dbReference type="Proteomes" id="UP000186817">
    <property type="component" value="Unassembled WGS sequence"/>
</dbReference>
<dbReference type="Pfam" id="PF13812">
    <property type="entry name" value="PPR_3"/>
    <property type="match status" value="1"/>
</dbReference>
<feature type="repeat" description="PPR" evidence="8">
    <location>
        <begin position="1970"/>
        <end position="2004"/>
    </location>
</feature>
<evidence type="ECO:0000256" key="7">
    <source>
        <dbReference type="ARBA" id="ARBA00023157"/>
    </source>
</evidence>
<feature type="binding site" evidence="9">
    <location>
        <position position="1528"/>
    </location>
    <ligand>
        <name>S-adenosyl-L-methionine</name>
        <dbReference type="ChEBI" id="CHEBI:59789"/>
    </ligand>
</feature>
<dbReference type="PROSITE" id="PS51375">
    <property type="entry name" value="PPR"/>
    <property type="match status" value="7"/>
</dbReference>
<dbReference type="GO" id="GO:0001510">
    <property type="term" value="P:RNA methylation"/>
    <property type="evidence" value="ECO:0007669"/>
    <property type="project" value="InterPro"/>
</dbReference>
<dbReference type="InterPro" id="IPR000436">
    <property type="entry name" value="Sushi_SCR_CCP_dom"/>
</dbReference>
<evidence type="ECO:0000256" key="10">
    <source>
        <dbReference type="SAM" id="MobiDB-lite"/>
    </source>
</evidence>
<keyword evidence="2 9" id="KW-0489">Methyltransferase</keyword>
<dbReference type="EMBL" id="LSRX01001296">
    <property type="protein sequence ID" value="OLP81281.1"/>
    <property type="molecule type" value="Genomic_DNA"/>
</dbReference>
<feature type="repeat" description="PPR" evidence="8">
    <location>
        <begin position="1798"/>
        <end position="1832"/>
    </location>
</feature>
<dbReference type="InterPro" id="IPR018314">
    <property type="entry name" value="RsmB/NOL1/NOP2-like_CS"/>
</dbReference>
<evidence type="ECO:0000256" key="9">
    <source>
        <dbReference type="PROSITE-ProRule" id="PRU01023"/>
    </source>
</evidence>
<feature type="repeat" description="PPR" evidence="8">
    <location>
        <begin position="1868"/>
        <end position="1902"/>
    </location>
</feature>
<comment type="caution">
    <text evidence="14">The sequence shown here is derived from an EMBL/GenBank/DDBJ whole genome shotgun (WGS) entry which is preliminary data.</text>
</comment>
<dbReference type="Gene3D" id="2.10.70.10">
    <property type="entry name" value="Complement Module, domain 1"/>
    <property type="match status" value="2"/>
</dbReference>
<keyword evidence="6 9" id="KW-0694">RNA-binding</keyword>
<dbReference type="InterPro" id="IPR049560">
    <property type="entry name" value="MeTrfase_RsmB-F_NOP2_cat"/>
</dbReference>
<keyword evidence="11" id="KW-0812">Transmembrane</keyword>
<evidence type="ECO:0000259" key="13">
    <source>
        <dbReference type="PROSITE" id="PS51686"/>
    </source>
</evidence>
<dbReference type="InterPro" id="IPR011990">
    <property type="entry name" value="TPR-like_helical_dom_sf"/>
</dbReference>
<dbReference type="Pfam" id="PF00084">
    <property type="entry name" value="Sushi"/>
    <property type="match status" value="1"/>
</dbReference>
<organism evidence="14 15">
    <name type="scientific">Symbiodinium microadriaticum</name>
    <name type="common">Dinoflagellate</name>
    <name type="synonym">Zooxanthella microadriatica</name>
    <dbReference type="NCBI Taxonomy" id="2951"/>
    <lineage>
        <taxon>Eukaryota</taxon>
        <taxon>Sar</taxon>
        <taxon>Alveolata</taxon>
        <taxon>Dinophyceae</taxon>
        <taxon>Suessiales</taxon>
        <taxon>Symbiodiniaceae</taxon>
        <taxon>Symbiodinium</taxon>
    </lineage>
</organism>
<dbReference type="PANTHER" id="PTHR47932:SF44">
    <property type="entry name" value="MIOREX COMPLEX COMPONENT 1"/>
    <property type="match status" value="1"/>
</dbReference>
<dbReference type="PANTHER" id="PTHR47932">
    <property type="entry name" value="ATPASE EXPRESSION PROTEIN 3"/>
    <property type="match status" value="1"/>
</dbReference>
<evidence type="ECO:0000259" key="12">
    <source>
        <dbReference type="PROSITE" id="PS50923"/>
    </source>
</evidence>
<accession>A0A1Q9CED7</accession>
<keyword evidence="5" id="KW-0677">Repeat</keyword>
<dbReference type="CDD" id="cd00033">
    <property type="entry name" value="CCP"/>
    <property type="match status" value="3"/>
</dbReference>
<dbReference type="SMART" id="SM00032">
    <property type="entry name" value="CCP"/>
    <property type="match status" value="5"/>
</dbReference>
<dbReference type="Pfam" id="PF13041">
    <property type="entry name" value="PPR_2"/>
    <property type="match status" value="1"/>
</dbReference>
<evidence type="ECO:0000256" key="6">
    <source>
        <dbReference type="ARBA" id="ARBA00022884"/>
    </source>
</evidence>
<feature type="domain" description="SAM-dependent MTase RsmB/NOP-type" evidence="13">
    <location>
        <begin position="1355"/>
        <end position="1647"/>
    </location>
</feature>
<gene>
    <name evidence="14" type="primary">rsmF</name>
    <name evidence="14" type="ORF">AK812_SmicGene38196</name>
</gene>
<feature type="region of interest" description="Disordered" evidence="10">
    <location>
        <begin position="2512"/>
        <end position="2540"/>
    </location>
</feature>
<feature type="domain" description="Sushi" evidence="12">
    <location>
        <begin position="214"/>
        <end position="277"/>
    </location>
</feature>
<dbReference type="SUPFAM" id="SSF57535">
    <property type="entry name" value="Complement control module/SCR domain"/>
    <property type="match status" value="3"/>
</dbReference>
<keyword evidence="11" id="KW-0472">Membrane</keyword>
<dbReference type="PRINTS" id="PR02008">
    <property type="entry name" value="RCMTFAMILY"/>
</dbReference>
<dbReference type="GO" id="GO:0003723">
    <property type="term" value="F:RNA binding"/>
    <property type="evidence" value="ECO:0007669"/>
    <property type="project" value="UniProtKB-UniRule"/>
</dbReference>